<dbReference type="InterPro" id="IPR037053">
    <property type="entry name" value="Phage_tail_collar_dom_sf"/>
</dbReference>
<feature type="transmembrane region" description="Helical" evidence="1">
    <location>
        <begin position="20"/>
        <end position="41"/>
    </location>
</feature>
<reference evidence="4" key="1">
    <citation type="journal article" date="2019" name="Int. J. Syst. Evol. Microbiol.">
        <title>The Global Catalogue of Microorganisms (GCM) 10K type strain sequencing project: providing services to taxonomists for standard genome sequencing and annotation.</title>
        <authorList>
            <consortium name="The Broad Institute Genomics Platform"/>
            <consortium name="The Broad Institute Genome Sequencing Center for Infectious Disease"/>
            <person name="Wu L."/>
            <person name="Ma J."/>
        </authorList>
    </citation>
    <scope>NUCLEOTIDE SEQUENCE [LARGE SCALE GENOMIC DNA]</scope>
    <source>
        <strain evidence="4">JCM 17551</strain>
    </source>
</reference>
<evidence type="ECO:0000259" key="2">
    <source>
        <dbReference type="Pfam" id="PF07484"/>
    </source>
</evidence>
<dbReference type="Pfam" id="PF07484">
    <property type="entry name" value="Collar"/>
    <property type="match status" value="1"/>
</dbReference>
<dbReference type="RefSeq" id="WP_344797489.1">
    <property type="nucleotide sequence ID" value="NZ_BAABBN010000004.1"/>
</dbReference>
<feature type="domain" description="Phage tail collar" evidence="2">
    <location>
        <begin position="7"/>
        <end position="62"/>
    </location>
</feature>
<dbReference type="SUPFAM" id="SSF88874">
    <property type="entry name" value="Receptor-binding domain of short tail fibre protein gp12"/>
    <property type="match status" value="1"/>
</dbReference>
<sequence length="203" mass="21032">MADPFMGEVGLFSFNFNPRGWFLCNGSLLSIASYSTLFSLLGTMYGGDGRTTFALPDLRGRAAMSKGRHPGSAFDWRMGTRAGAESHTLTVLELAAHSHTATFTATSGGSAAVVYASTDTANENIPATGSYLAVNKNGRLPGIDLYRPDAGTGTVELGGVSGGGGNGVVTVNNNGGSEAFSIIQPVLAMNYSMAYVGVYPPRS</sequence>
<evidence type="ECO:0000313" key="4">
    <source>
        <dbReference type="Proteomes" id="UP001501565"/>
    </source>
</evidence>
<dbReference type="EMBL" id="BAABBN010000004">
    <property type="protein sequence ID" value="GAA3921743.1"/>
    <property type="molecule type" value="Genomic_DNA"/>
</dbReference>
<evidence type="ECO:0000256" key="1">
    <source>
        <dbReference type="SAM" id="Phobius"/>
    </source>
</evidence>
<proteinExistence type="predicted"/>
<name>A0ABP7MI89_9GAMM</name>
<dbReference type="Gene3D" id="3.90.1340.10">
    <property type="entry name" value="Phage tail collar domain"/>
    <property type="match status" value="1"/>
</dbReference>
<comment type="caution">
    <text evidence="3">The sequence shown here is derived from an EMBL/GenBank/DDBJ whole genome shotgun (WGS) entry which is preliminary data.</text>
</comment>
<evidence type="ECO:0000313" key="3">
    <source>
        <dbReference type="EMBL" id="GAA3921743.1"/>
    </source>
</evidence>
<keyword evidence="1" id="KW-1133">Transmembrane helix</keyword>
<accession>A0ABP7MI89</accession>
<keyword evidence="1" id="KW-0472">Membrane</keyword>
<dbReference type="InterPro" id="IPR011083">
    <property type="entry name" value="Phage_tail_collar_dom"/>
</dbReference>
<organism evidence="3 4">
    <name type="scientific">Litoribacillus peritrichatus</name>
    <dbReference type="NCBI Taxonomy" id="718191"/>
    <lineage>
        <taxon>Bacteria</taxon>
        <taxon>Pseudomonadati</taxon>
        <taxon>Pseudomonadota</taxon>
        <taxon>Gammaproteobacteria</taxon>
        <taxon>Oceanospirillales</taxon>
        <taxon>Oceanospirillaceae</taxon>
        <taxon>Litoribacillus</taxon>
    </lineage>
</organism>
<keyword evidence="1" id="KW-0812">Transmembrane</keyword>
<protein>
    <submittedName>
        <fullName evidence="3">Tail fiber protein</fullName>
    </submittedName>
</protein>
<dbReference type="Proteomes" id="UP001501565">
    <property type="component" value="Unassembled WGS sequence"/>
</dbReference>
<keyword evidence="4" id="KW-1185">Reference proteome</keyword>
<gene>
    <name evidence="3" type="ORF">GCM10022277_17080</name>
</gene>